<evidence type="ECO:0000256" key="3">
    <source>
        <dbReference type="ARBA" id="ARBA00023027"/>
    </source>
</evidence>
<dbReference type="HOGENOM" id="CLU_064068_0_0_3"/>
<dbReference type="InterPro" id="IPR005992">
    <property type="entry name" value="IMP_DH-rel2"/>
</dbReference>
<proteinExistence type="inferred from homology"/>
<evidence type="ECO:0000313" key="6">
    <source>
        <dbReference type="Proteomes" id="UP000010384"/>
    </source>
</evidence>
<evidence type="ECO:0000256" key="2">
    <source>
        <dbReference type="ARBA" id="ARBA00023002"/>
    </source>
</evidence>
<sequence length="387" mass="40431">MNIQIGRGKTARRAYGIDEIALAPGQRTIDPSLADTSWQIGAIEREIPIIASAMDGVVDVQMAVLLSQLGALGVLNLEGIQTRYADPEPILQRIASVGTHEFVPLMQELYAEPVKPELIEQRIREIKQQGGIAAVSATPAGASKYGSVVAKAGADLFFIQATVVSTAHIAPSEFTNLDLAKFCQEMPMPVVLGNCVTYEVTLSLMKAGAAAVLVGIGPGAACTSRGVLGVGVPQATAIADCAAAREDYYQETGNYVPVIADGGLITGGDICKCIACGADGVMIGSPFARAAEAPGKGFHWGMATPSPVLPRGTRIRVGTTGTCEQILRGPAQLDDGTHNFLGALKTSMGTLGAKDIREMQQVEVVIAPSLLTEGKVYQKAQQLGMGK</sequence>
<dbReference type="Pfam" id="PF00478">
    <property type="entry name" value="IMPDH"/>
    <property type="match status" value="1"/>
</dbReference>
<gene>
    <name evidence="5" type="ORF">Chro_2440</name>
</gene>
<evidence type="ECO:0000256" key="1">
    <source>
        <dbReference type="ARBA" id="ARBA00005502"/>
    </source>
</evidence>
<dbReference type="InParanoid" id="K9TZX1"/>
<dbReference type="InterPro" id="IPR005990">
    <property type="entry name" value="IMP_DH"/>
</dbReference>
<accession>K9TZX1</accession>
<keyword evidence="2" id="KW-0560">Oxidoreductase</keyword>
<evidence type="ECO:0000259" key="4">
    <source>
        <dbReference type="Pfam" id="PF00478"/>
    </source>
</evidence>
<dbReference type="SUPFAM" id="SSF51412">
    <property type="entry name" value="Inosine monophosphate dehydrogenase (IMPDH)"/>
    <property type="match status" value="1"/>
</dbReference>
<dbReference type="InterPro" id="IPR001093">
    <property type="entry name" value="IMP_DH_GMPRt"/>
</dbReference>
<evidence type="ECO:0000313" key="5">
    <source>
        <dbReference type="EMBL" id="AFY87928.1"/>
    </source>
</evidence>
<dbReference type="PANTHER" id="PTHR11911:SF85">
    <property type="entry name" value="INOSINE-5'-MONOPHOSPHATE DEHYDROGENASE"/>
    <property type="match status" value="1"/>
</dbReference>
<reference evidence="5 6" key="1">
    <citation type="submission" date="2012-06" db="EMBL/GenBank/DDBJ databases">
        <title>Finished chromosome of genome of Chroococcidiopsis thermalis PCC 7203.</title>
        <authorList>
            <consortium name="US DOE Joint Genome Institute"/>
            <person name="Gugger M."/>
            <person name="Coursin T."/>
            <person name="Rippka R."/>
            <person name="Tandeau De Marsac N."/>
            <person name="Huntemann M."/>
            <person name="Wei C.-L."/>
            <person name="Han J."/>
            <person name="Detter J.C."/>
            <person name="Han C."/>
            <person name="Tapia R."/>
            <person name="Davenport K."/>
            <person name="Daligault H."/>
            <person name="Erkkila T."/>
            <person name="Gu W."/>
            <person name="Munk A.C.C."/>
            <person name="Teshima H."/>
            <person name="Xu Y."/>
            <person name="Chain P."/>
            <person name="Chen A."/>
            <person name="Krypides N."/>
            <person name="Mavromatis K."/>
            <person name="Markowitz V."/>
            <person name="Szeto E."/>
            <person name="Ivanova N."/>
            <person name="Mikhailova N."/>
            <person name="Ovchinnikova G."/>
            <person name="Pagani I."/>
            <person name="Pati A."/>
            <person name="Goodwin L."/>
            <person name="Peters L."/>
            <person name="Pitluck S."/>
            <person name="Woyke T."/>
            <person name="Kerfeld C."/>
        </authorList>
    </citation>
    <scope>NUCLEOTIDE SEQUENCE [LARGE SCALE GENOMIC DNA]</scope>
    <source>
        <strain evidence="5 6">PCC 7203</strain>
    </source>
</reference>
<dbReference type="RefSeq" id="WP_015154476.1">
    <property type="nucleotide sequence ID" value="NC_019695.1"/>
</dbReference>
<dbReference type="STRING" id="251229.Chro_2440"/>
<organism evidence="5 6">
    <name type="scientific">Chroococcidiopsis thermalis (strain PCC 7203)</name>
    <dbReference type="NCBI Taxonomy" id="251229"/>
    <lineage>
        <taxon>Bacteria</taxon>
        <taxon>Bacillati</taxon>
        <taxon>Cyanobacteriota</taxon>
        <taxon>Cyanophyceae</taxon>
        <taxon>Chroococcidiopsidales</taxon>
        <taxon>Chroococcidiopsidaceae</taxon>
        <taxon>Chroococcidiopsis</taxon>
    </lineage>
</organism>
<dbReference type="PANTHER" id="PTHR11911">
    <property type="entry name" value="INOSINE-5-MONOPHOSPHATE DEHYDROGENASE RELATED"/>
    <property type="match status" value="1"/>
</dbReference>
<dbReference type="NCBIfam" id="TIGR01304">
    <property type="entry name" value="IMP_DH_rel_2"/>
    <property type="match status" value="1"/>
</dbReference>
<dbReference type="AlphaFoldDB" id="K9TZX1"/>
<dbReference type="CDD" id="cd00381">
    <property type="entry name" value="IMPDH"/>
    <property type="match status" value="1"/>
</dbReference>
<protein>
    <submittedName>
        <fullName evidence="5">IMP dehydrogenase family protein</fullName>
    </submittedName>
</protein>
<dbReference type="OrthoDB" id="9805398at2"/>
<dbReference type="InterPro" id="IPR013785">
    <property type="entry name" value="Aldolase_TIM"/>
</dbReference>
<keyword evidence="6" id="KW-1185">Reference proteome</keyword>
<dbReference type="Proteomes" id="UP000010384">
    <property type="component" value="Chromosome"/>
</dbReference>
<dbReference type="EMBL" id="CP003597">
    <property type="protein sequence ID" value="AFY87928.1"/>
    <property type="molecule type" value="Genomic_DNA"/>
</dbReference>
<feature type="domain" description="IMP dehydrogenase/GMP reductase" evidence="4">
    <location>
        <begin position="16"/>
        <end position="298"/>
    </location>
</feature>
<comment type="similarity">
    <text evidence="1">Belongs to the IMPDH/GMPR family.</text>
</comment>
<name>K9TZX1_CHRTP</name>
<dbReference type="FunCoup" id="K9TZX1">
    <property type="interactions" value="415"/>
</dbReference>
<dbReference type="GO" id="GO:0003938">
    <property type="term" value="F:IMP dehydrogenase activity"/>
    <property type="evidence" value="ECO:0007669"/>
    <property type="project" value="InterPro"/>
</dbReference>
<dbReference type="eggNOG" id="COG0516">
    <property type="taxonomic scope" value="Bacteria"/>
</dbReference>
<dbReference type="SMART" id="SM01240">
    <property type="entry name" value="IMPDH"/>
    <property type="match status" value="1"/>
</dbReference>
<dbReference type="KEGG" id="cthe:Chro_2440"/>
<dbReference type="GO" id="GO:0006183">
    <property type="term" value="P:GTP biosynthetic process"/>
    <property type="evidence" value="ECO:0007669"/>
    <property type="project" value="TreeGrafter"/>
</dbReference>
<dbReference type="PATRIC" id="fig|251229.3.peg.2863"/>
<dbReference type="Gene3D" id="3.20.20.70">
    <property type="entry name" value="Aldolase class I"/>
    <property type="match status" value="1"/>
</dbReference>
<keyword evidence="3" id="KW-0520">NAD</keyword>